<dbReference type="InterPro" id="IPR000515">
    <property type="entry name" value="MetI-like"/>
</dbReference>
<dbReference type="Proteomes" id="UP001501288">
    <property type="component" value="Unassembled WGS sequence"/>
</dbReference>
<proteinExistence type="inferred from homology"/>
<feature type="transmembrane region" description="Helical" evidence="7">
    <location>
        <begin position="60"/>
        <end position="82"/>
    </location>
</feature>
<dbReference type="EMBL" id="BAAANV010000017">
    <property type="protein sequence ID" value="GAA1534889.1"/>
    <property type="molecule type" value="Genomic_DNA"/>
</dbReference>
<dbReference type="CDD" id="cd06261">
    <property type="entry name" value="TM_PBP2"/>
    <property type="match status" value="1"/>
</dbReference>
<dbReference type="PANTHER" id="PTHR30151:SF40">
    <property type="entry name" value="TRANSPORT SYSTEM INTEGRAL MEMBRANE PROTEIN"/>
    <property type="match status" value="1"/>
</dbReference>
<evidence type="ECO:0000256" key="2">
    <source>
        <dbReference type="ARBA" id="ARBA00022448"/>
    </source>
</evidence>
<evidence type="ECO:0000259" key="8">
    <source>
        <dbReference type="PROSITE" id="PS50928"/>
    </source>
</evidence>
<feature type="transmembrane region" description="Helical" evidence="7">
    <location>
        <begin position="118"/>
        <end position="137"/>
    </location>
</feature>
<evidence type="ECO:0000313" key="10">
    <source>
        <dbReference type="Proteomes" id="UP001501288"/>
    </source>
</evidence>
<feature type="domain" description="ABC transmembrane type-1" evidence="8">
    <location>
        <begin position="111"/>
        <end position="295"/>
    </location>
</feature>
<accession>A0ABN2B7M4</accession>
<evidence type="ECO:0000256" key="4">
    <source>
        <dbReference type="ARBA" id="ARBA00022692"/>
    </source>
</evidence>
<evidence type="ECO:0000256" key="5">
    <source>
        <dbReference type="ARBA" id="ARBA00022989"/>
    </source>
</evidence>
<evidence type="ECO:0000256" key="6">
    <source>
        <dbReference type="ARBA" id="ARBA00023136"/>
    </source>
</evidence>
<name>A0ABN2B7M4_9MICO</name>
<comment type="similarity">
    <text evidence="7">Belongs to the binding-protein-dependent transport system permease family.</text>
</comment>
<reference evidence="9 10" key="1">
    <citation type="journal article" date="2019" name="Int. J. Syst. Evol. Microbiol.">
        <title>The Global Catalogue of Microorganisms (GCM) 10K type strain sequencing project: providing services to taxonomists for standard genome sequencing and annotation.</title>
        <authorList>
            <consortium name="The Broad Institute Genomics Platform"/>
            <consortium name="The Broad Institute Genome Sequencing Center for Infectious Disease"/>
            <person name="Wu L."/>
            <person name="Ma J."/>
        </authorList>
    </citation>
    <scope>NUCLEOTIDE SEQUENCE [LARGE SCALE GENOMIC DNA]</scope>
    <source>
        <strain evidence="9 10">JCM 14588</strain>
    </source>
</reference>
<feature type="transmembrane region" description="Helical" evidence="7">
    <location>
        <begin position="274"/>
        <end position="296"/>
    </location>
</feature>
<feature type="transmembrane region" description="Helical" evidence="7">
    <location>
        <begin position="176"/>
        <end position="196"/>
    </location>
</feature>
<evidence type="ECO:0000256" key="7">
    <source>
        <dbReference type="RuleBase" id="RU363032"/>
    </source>
</evidence>
<keyword evidence="3" id="KW-1003">Cell membrane</keyword>
<dbReference type="RefSeq" id="WP_346029661.1">
    <property type="nucleotide sequence ID" value="NZ_BAAANV010000017.1"/>
</dbReference>
<feature type="transmembrane region" description="Helical" evidence="7">
    <location>
        <begin position="217"/>
        <end position="234"/>
    </location>
</feature>
<keyword evidence="10" id="KW-1185">Reference proteome</keyword>
<feature type="transmembrane region" description="Helical" evidence="7">
    <location>
        <begin position="149"/>
        <end position="170"/>
    </location>
</feature>
<dbReference type="PROSITE" id="PS50928">
    <property type="entry name" value="ABC_TM1"/>
    <property type="match status" value="1"/>
</dbReference>
<dbReference type="PANTHER" id="PTHR30151">
    <property type="entry name" value="ALKANE SULFONATE ABC TRANSPORTER-RELATED, MEMBRANE SUBUNIT"/>
    <property type="match status" value="1"/>
</dbReference>
<comment type="caution">
    <text evidence="9">The sequence shown here is derived from an EMBL/GenBank/DDBJ whole genome shotgun (WGS) entry which is preliminary data.</text>
</comment>
<organism evidence="9 10">
    <name type="scientific">Dermacoccus barathri</name>
    <dbReference type="NCBI Taxonomy" id="322601"/>
    <lineage>
        <taxon>Bacteria</taxon>
        <taxon>Bacillati</taxon>
        <taxon>Actinomycetota</taxon>
        <taxon>Actinomycetes</taxon>
        <taxon>Micrococcales</taxon>
        <taxon>Dermacoccaceae</taxon>
        <taxon>Dermacoccus</taxon>
    </lineage>
</organism>
<keyword evidence="6 7" id="KW-0472">Membrane</keyword>
<keyword evidence="2 7" id="KW-0813">Transport</keyword>
<keyword evidence="5 7" id="KW-1133">Transmembrane helix</keyword>
<protein>
    <submittedName>
        <fullName evidence="9">ABC transporter permease</fullName>
    </submittedName>
</protein>
<evidence type="ECO:0000313" key="9">
    <source>
        <dbReference type="EMBL" id="GAA1534889.1"/>
    </source>
</evidence>
<sequence>MPTPDSSRSYAEDPFEVDAHRHRSVARATPAISDADVTSGLDRLEGQARPKRRRFDLTSVLAPLGALALVALGWQCLVWLQVKPTWALPPLGDIASALWRSLTSGDALSAIWVSLRRGVIGFLVAVVLGSALGLLVGRHRLARKAFRPLLAAIQSLPSVAWVPFAVMMFYLTDTTIYAVILLSAVPSIAMGLIGGLDQVPPLLERAGRTLGASRTQLVRHVLLPAAMPTYVAGIKQGWAFAWRSLMAAELIVSSPELGFGLGSMLSQGQANSDMPTVIAAIALVLAVGLAVELLLFNPIERSLLRRRGLTAGAL</sequence>
<evidence type="ECO:0000256" key="3">
    <source>
        <dbReference type="ARBA" id="ARBA00022475"/>
    </source>
</evidence>
<gene>
    <name evidence="9" type="ORF">GCM10009762_06390</name>
</gene>
<comment type="subcellular location">
    <subcellularLocation>
        <location evidence="1 7">Cell membrane</location>
        <topology evidence="1 7">Multi-pass membrane protein</topology>
    </subcellularLocation>
</comment>
<dbReference type="Pfam" id="PF00528">
    <property type="entry name" value="BPD_transp_1"/>
    <property type="match status" value="1"/>
</dbReference>
<keyword evidence="4 7" id="KW-0812">Transmembrane</keyword>
<dbReference type="SUPFAM" id="SSF161098">
    <property type="entry name" value="MetI-like"/>
    <property type="match status" value="1"/>
</dbReference>
<dbReference type="InterPro" id="IPR035906">
    <property type="entry name" value="MetI-like_sf"/>
</dbReference>
<dbReference type="Gene3D" id="1.10.3720.10">
    <property type="entry name" value="MetI-like"/>
    <property type="match status" value="1"/>
</dbReference>
<evidence type="ECO:0000256" key="1">
    <source>
        <dbReference type="ARBA" id="ARBA00004651"/>
    </source>
</evidence>